<keyword evidence="2" id="KW-1185">Reference proteome</keyword>
<dbReference type="SUPFAM" id="SSF75169">
    <property type="entry name" value="DsrEFH-like"/>
    <property type="match status" value="1"/>
</dbReference>
<dbReference type="EMBL" id="JBBPCO010000016">
    <property type="protein sequence ID" value="MEK8090824.1"/>
    <property type="molecule type" value="Genomic_DNA"/>
</dbReference>
<dbReference type="Gene3D" id="3.40.1260.10">
    <property type="entry name" value="DsrEFH-like"/>
    <property type="match status" value="1"/>
</dbReference>
<organism evidence="1 2">
    <name type="scientific">Thermithiobacillus plumbiphilus</name>
    <dbReference type="NCBI Taxonomy" id="1729899"/>
    <lineage>
        <taxon>Bacteria</taxon>
        <taxon>Pseudomonadati</taxon>
        <taxon>Pseudomonadota</taxon>
        <taxon>Acidithiobacillia</taxon>
        <taxon>Acidithiobacillales</taxon>
        <taxon>Thermithiobacillaceae</taxon>
        <taxon>Thermithiobacillus</taxon>
    </lineage>
</organism>
<dbReference type="Proteomes" id="UP001446205">
    <property type="component" value="Unassembled WGS sequence"/>
</dbReference>
<protein>
    <submittedName>
        <fullName evidence="1">DsrE family protein</fullName>
    </submittedName>
</protein>
<sequence length="118" mass="12805">MHWTIIIQSSPDAPQNPAFTALRLAGAAVADGEKVCLFLVEGALQLALQSPDIQGDEHFQAQRDMLLEYIEIGMNVQACGMCLTRECKNEGDLLPGVAKGSMKTLVASIRNSDRVLTF</sequence>
<gene>
    <name evidence="1" type="ORF">WOB96_13785</name>
</gene>
<comment type="caution">
    <text evidence="1">The sequence shown here is derived from an EMBL/GenBank/DDBJ whole genome shotgun (WGS) entry which is preliminary data.</text>
</comment>
<proteinExistence type="predicted"/>
<dbReference type="Pfam" id="PF02635">
    <property type="entry name" value="DsrE"/>
    <property type="match status" value="1"/>
</dbReference>
<evidence type="ECO:0000313" key="1">
    <source>
        <dbReference type="EMBL" id="MEK8090824.1"/>
    </source>
</evidence>
<dbReference type="InterPro" id="IPR003787">
    <property type="entry name" value="Sulphur_relay_DsrE/F-like"/>
</dbReference>
<dbReference type="InterPro" id="IPR027396">
    <property type="entry name" value="DsrEFH-like"/>
</dbReference>
<evidence type="ECO:0000313" key="2">
    <source>
        <dbReference type="Proteomes" id="UP001446205"/>
    </source>
</evidence>
<name>A0ABU9DBQ3_9PROT</name>
<accession>A0ABU9DBQ3</accession>
<reference evidence="1 2" key="1">
    <citation type="submission" date="2024-04" db="EMBL/GenBank/DDBJ databases">
        <authorList>
            <person name="Abashina T."/>
            <person name="Shaikin A."/>
        </authorList>
    </citation>
    <scope>NUCLEOTIDE SEQUENCE [LARGE SCALE GENOMIC DNA]</scope>
    <source>
        <strain evidence="1 2">AAFK</strain>
    </source>
</reference>
<dbReference type="RefSeq" id="WP_341371879.1">
    <property type="nucleotide sequence ID" value="NZ_JBBPCO010000016.1"/>
</dbReference>